<dbReference type="InterPro" id="IPR036047">
    <property type="entry name" value="F-box-like_dom_sf"/>
</dbReference>
<dbReference type="Proteomes" id="UP000001194">
    <property type="component" value="Unassembled WGS sequence"/>
</dbReference>
<dbReference type="GeneID" id="6081242"/>
<keyword evidence="3" id="KW-1185">Reference proteome</keyword>
<protein>
    <submittedName>
        <fullName evidence="2">Predicted protein</fullName>
    </submittedName>
</protein>
<reference evidence="2 3" key="1">
    <citation type="journal article" date="2008" name="Nature">
        <title>The genome of Laccaria bicolor provides insights into mycorrhizal symbiosis.</title>
        <authorList>
            <person name="Martin F."/>
            <person name="Aerts A."/>
            <person name="Ahren D."/>
            <person name="Brun A."/>
            <person name="Danchin E.G.J."/>
            <person name="Duchaussoy F."/>
            <person name="Gibon J."/>
            <person name="Kohler A."/>
            <person name="Lindquist E."/>
            <person name="Pereda V."/>
            <person name="Salamov A."/>
            <person name="Shapiro H.J."/>
            <person name="Wuyts J."/>
            <person name="Blaudez D."/>
            <person name="Buee M."/>
            <person name="Brokstein P."/>
            <person name="Canbaeck B."/>
            <person name="Cohen D."/>
            <person name="Courty P.E."/>
            <person name="Coutinho P.M."/>
            <person name="Delaruelle C."/>
            <person name="Detter J.C."/>
            <person name="Deveau A."/>
            <person name="DiFazio S."/>
            <person name="Duplessis S."/>
            <person name="Fraissinet-Tachet L."/>
            <person name="Lucic E."/>
            <person name="Frey-Klett P."/>
            <person name="Fourrey C."/>
            <person name="Feussner I."/>
            <person name="Gay G."/>
            <person name="Grimwood J."/>
            <person name="Hoegger P.J."/>
            <person name="Jain P."/>
            <person name="Kilaru S."/>
            <person name="Labbe J."/>
            <person name="Lin Y.C."/>
            <person name="Legue V."/>
            <person name="Le Tacon F."/>
            <person name="Marmeisse R."/>
            <person name="Melayah D."/>
            <person name="Montanini B."/>
            <person name="Muratet M."/>
            <person name="Nehls U."/>
            <person name="Niculita-Hirzel H."/>
            <person name="Oudot-Le Secq M.P."/>
            <person name="Peter M."/>
            <person name="Quesneville H."/>
            <person name="Rajashekar B."/>
            <person name="Reich M."/>
            <person name="Rouhier N."/>
            <person name="Schmutz J."/>
            <person name="Yin T."/>
            <person name="Chalot M."/>
            <person name="Henrissat B."/>
            <person name="Kuees U."/>
            <person name="Lucas S."/>
            <person name="Van de Peer Y."/>
            <person name="Podila G.K."/>
            <person name="Polle A."/>
            <person name="Pukkila P.J."/>
            <person name="Richardson P.M."/>
            <person name="Rouze P."/>
            <person name="Sanders I.R."/>
            <person name="Stajich J.E."/>
            <person name="Tunlid A."/>
            <person name="Tuskan G."/>
            <person name="Grigoriev I.V."/>
        </authorList>
    </citation>
    <scope>NUCLEOTIDE SEQUENCE [LARGE SCALE GENOMIC DNA]</scope>
    <source>
        <strain evidence="3">S238N-H82 / ATCC MYA-4686</strain>
    </source>
</reference>
<dbReference type="SUPFAM" id="SSF81383">
    <property type="entry name" value="F-box domain"/>
    <property type="match status" value="1"/>
</dbReference>
<sequence>MASALLQLVVEDGVHANFSTSQTRLSCQWDKMESYRQLKQKRLLLKRLKAKYSTPPQPWSGKAEANYSSWILANRRVKNLTRLICHITCLTCLASIPVSLVVDSLFQRASFDVDMNSSGKSPFLTGVGKLLSEGPFELLIYIQLFLDPVDILALRFTCKHLSGATRSRTVWMNAVRNVSIAQGVFLPSFPVEQMSLDGLEHAALSPRRLRDLVQKAEKNTPFLTRLFTPQLHCADLEPNSILTVNLVPGGRFLFTSNRKGELHLWDIGYNAGGNMKTFPVATLGGSERWRNRRVDHTRPASNSDSLYLFTSEQSGVLSGYRDDIQPVPKILWFVIKIEIQSSQSGSTRRKGLVSVGFFVKMMIEVTFMGYFRYPSDSECKFSFHCL</sequence>
<dbReference type="EMBL" id="DS547122">
    <property type="protein sequence ID" value="EDR03754.1"/>
    <property type="molecule type" value="Genomic_DNA"/>
</dbReference>
<evidence type="ECO:0000313" key="2">
    <source>
        <dbReference type="EMBL" id="EDR03754.1"/>
    </source>
</evidence>
<proteinExistence type="predicted"/>
<feature type="domain" description="F-box" evidence="1">
    <location>
        <begin position="128"/>
        <end position="174"/>
    </location>
</feature>
<dbReference type="OrthoDB" id="2688364at2759"/>
<name>B0DNN5_LACBS</name>
<dbReference type="KEGG" id="lbc:LACBIDRAFT_331170"/>
<dbReference type="PROSITE" id="PS50181">
    <property type="entry name" value="FBOX"/>
    <property type="match status" value="1"/>
</dbReference>
<evidence type="ECO:0000259" key="1">
    <source>
        <dbReference type="PROSITE" id="PS50181"/>
    </source>
</evidence>
<dbReference type="HOGENOM" id="CLU_715851_0_0_1"/>
<dbReference type="AlphaFoldDB" id="B0DNN5"/>
<evidence type="ECO:0000313" key="3">
    <source>
        <dbReference type="Proteomes" id="UP000001194"/>
    </source>
</evidence>
<dbReference type="InterPro" id="IPR001810">
    <property type="entry name" value="F-box_dom"/>
</dbReference>
<dbReference type="InParanoid" id="B0DNN5"/>
<accession>B0DNN5</accession>
<organism evidence="3">
    <name type="scientific">Laccaria bicolor (strain S238N-H82 / ATCC MYA-4686)</name>
    <name type="common">Bicoloured deceiver</name>
    <name type="synonym">Laccaria laccata var. bicolor</name>
    <dbReference type="NCBI Taxonomy" id="486041"/>
    <lineage>
        <taxon>Eukaryota</taxon>
        <taxon>Fungi</taxon>
        <taxon>Dikarya</taxon>
        <taxon>Basidiomycota</taxon>
        <taxon>Agaricomycotina</taxon>
        <taxon>Agaricomycetes</taxon>
        <taxon>Agaricomycetidae</taxon>
        <taxon>Agaricales</taxon>
        <taxon>Agaricineae</taxon>
        <taxon>Hydnangiaceae</taxon>
        <taxon>Laccaria</taxon>
    </lineage>
</organism>
<dbReference type="RefSeq" id="XP_001885607.1">
    <property type="nucleotide sequence ID" value="XM_001885572.1"/>
</dbReference>
<gene>
    <name evidence="2" type="ORF">LACBIDRAFT_331170</name>
</gene>